<evidence type="ECO:0000313" key="12">
    <source>
        <dbReference type="EMBL" id="ACZ42158.1"/>
    </source>
</evidence>
<evidence type="ECO:0000256" key="3">
    <source>
        <dbReference type="ARBA" id="ARBA00007571"/>
    </source>
</evidence>
<keyword evidence="8 10" id="KW-0057">Aromatic amino acid biosynthesis</keyword>
<dbReference type="UniPathway" id="UPA00035">
    <property type="reaction ID" value="UER00042"/>
</dbReference>
<organism evidence="12 13">
    <name type="scientific">Thermobaculum terrenum (strain ATCC BAA-798 / CCMEE 7001 / YNP1)</name>
    <dbReference type="NCBI Taxonomy" id="525904"/>
    <lineage>
        <taxon>Bacteria</taxon>
        <taxon>Bacillati</taxon>
        <taxon>Chloroflexota</taxon>
        <taxon>Chloroflexia</taxon>
        <taxon>Candidatus Thermobaculales</taxon>
        <taxon>Candidatus Thermobaculaceae</taxon>
        <taxon>Thermobaculum</taxon>
    </lineage>
</organism>
<dbReference type="PANTHER" id="PTHR42894:SF1">
    <property type="entry name" value="N-(5'-PHOSPHORIBOSYL)ANTHRANILATE ISOMERASE"/>
    <property type="match status" value="1"/>
</dbReference>
<gene>
    <name evidence="10" type="primary">trpF</name>
    <name evidence="12" type="ordered locus">Tter_1250</name>
</gene>
<accession>D1CBJ3</accession>
<reference evidence="13" key="1">
    <citation type="journal article" date="2010" name="Stand. Genomic Sci.">
        <title>Complete genome sequence of 'Thermobaculum terrenum' type strain (YNP1).</title>
        <authorList>
            <person name="Kiss H."/>
            <person name="Cleland D."/>
            <person name="Lapidus A."/>
            <person name="Lucas S."/>
            <person name="Glavina Del Rio T."/>
            <person name="Nolan M."/>
            <person name="Tice H."/>
            <person name="Han C."/>
            <person name="Goodwin L."/>
            <person name="Pitluck S."/>
            <person name="Liolios K."/>
            <person name="Ivanova N."/>
            <person name="Mavromatis K."/>
            <person name="Ovchinnikova G."/>
            <person name="Pati A."/>
            <person name="Chen A."/>
            <person name="Palaniappan K."/>
            <person name="Land M."/>
            <person name="Hauser L."/>
            <person name="Chang Y."/>
            <person name="Jeffries C."/>
            <person name="Lu M."/>
            <person name="Brettin T."/>
            <person name="Detter J."/>
            <person name="Goker M."/>
            <person name="Tindall B."/>
            <person name="Beck B."/>
            <person name="McDermott T."/>
            <person name="Woyke T."/>
            <person name="Bristow J."/>
            <person name="Eisen J."/>
            <person name="Markowitz V."/>
            <person name="Hugenholtz P."/>
            <person name="Kyrpides N."/>
            <person name="Klenk H."/>
            <person name="Cheng J."/>
        </authorList>
    </citation>
    <scope>NUCLEOTIDE SEQUENCE [LARGE SCALE GENOMIC DNA]</scope>
    <source>
        <strain evidence="13">ATCC BAA-798 / YNP1</strain>
    </source>
</reference>
<keyword evidence="9 10" id="KW-0413">Isomerase</keyword>
<evidence type="ECO:0000256" key="1">
    <source>
        <dbReference type="ARBA" id="ARBA00001164"/>
    </source>
</evidence>
<evidence type="ECO:0000256" key="2">
    <source>
        <dbReference type="ARBA" id="ARBA00004664"/>
    </source>
</evidence>
<dbReference type="GO" id="GO:0000162">
    <property type="term" value="P:L-tryptophan biosynthetic process"/>
    <property type="evidence" value="ECO:0007669"/>
    <property type="project" value="UniProtKB-UniRule"/>
</dbReference>
<keyword evidence="13" id="KW-1185">Reference proteome</keyword>
<evidence type="ECO:0000256" key="6">
    <source>
        <dbReference type="ARBA" id="ARBA00022605"/>
    </source>
</evidence>
<dbReference type="AlphaFoldDB" id="D1CBJ3"/>
<dbReference type="KEGG" id="ttr:Tter_1250"/>
<comment type="catalytic activity">
    <reaction evidence="1 10">
        <text>N-(5-phospho-beta-D-ribosyl)anthranilate = 1-(2-carboxyphenylamino)-1-deoxy-D-ribulose 5-phosphate</text>
        <dbReference type="Rhea" id="RHEA:21540"/>
        <dbReference type="ChEBI" id="CHEBI:18277"/>
        <dbReference type="ChEBI" id="CHEBI:58613"/>
        <dbReference type="EC" id="5.3.1.24"/>
    </reaction>
</comment>
<dbReference type="InterPro" id="IPR001240">
    <property type="entry name" value="PRAI_dom"/>
</dbReference>
<dbReference type="OrthoDB" id="9786954at2"/>
<dbReference type="PANTHER" id="PTHR42894">
    <property type="entry name" value="N-(5'-PHOSPHORIBOSYL)ANTHRANILATE ISOMERASE"/>
    <property type="match status" value="1"/>
</dbReference>
<dbReference type="InterPro" id="IPR011060">
    <property type="entry name" value="RibuloseP-bd_barrel"/>
</dbReference>
<dbReference type="InterPro" id="IPR013785">
    <property type="entry name" value="Aldolase_TIM"/>
</dbReference>
<dbReference type="EC" id="5.3.1.24" evidence="4 10"/>
<evidence type="ECO:0000256" key="7">
    <source>
        <dbReference type="ARBA" id="ARBA00022822"/>
    </source>
</evidence>
<evidence type="ECO:0000259" key="11">
    <source>
        <dbReference type="Pfam" id="PF00697"/>
    </source>
</evidence>
<protein>
    <recommendedName>
        <fullName evidence="5 10">N-(5'-phosphoribosyl)anthranilate isomerase</fullName>
        <shortName evidence="10">PRAI</shortName>
        <ecNumber evidence="4 10">5.3.1.24</ecNumber>
    </recommendedName>
</protein>
<evidence type="ECO:0000313" key="13">
    <source>
        <dbReference type="Proteomes" id="UP000000323"/>
    </source>
</evidence>
<dbReference type="Proteomes" id="UP000000323">
    <property type="component" value="Chromosome 1"/>
</dbReference>
<comment type="pathway">
    <text evidence="2 10">Amino-acid biosynthesis; L-tryptophan biosynthesis; L-tryptophan from chorismate: step 3/5.</text>
</comment>
<evidence type="ECO:0000256" key="4">
    <source>
        <dbReference type="ARBA" id="ARBA00012572"/>
    </source>
</evidence>
<name>D1CBJ3_THET1</name>
<dbReference type="Pfam" id="PF00697">
    <property type="entry name" value="PRAI"/>
    <property type="match status" value="1"/>
</dbReference>
<keyword evidence="7 10" id="KW-0822">Tryptophan biosynthesis</keyword>
<comment type="similarity">
    <text evidence="3 10">Belongs to the TrpF family.</text>
</comment>
<dbReference type="eggNOG" id="COG0135">
    <property type="taxonomic scope" value="Bacteria"/>
</dbReference>
<dbReference type="NCBIfam" id="NF002298">
    <property type="entry name" value="PRK01222.1-4"/>
    <property type="match status" value="1"/>
</dbReference>
<dbReference type="STRING" id="525904.Tter_1250"/>
<sequence>MSVEVKFCGIKTLEHARLASQLGVDYLGFVFYEKSIRYVSPEDAARIADQLRGDIKLVGVFVNETPERLNEVADLVGLDLVQLSGDEKPEIISYIRKPVIKAIHVLDAYTTRSRVEIYKPLCEMILLDTYSKDKMGGTGRVFDWSIAREISTFYPVMLAGGLSPANVQEAIRMVRPKAVDVSSGIETDGVKDPIKMKAFIEAVKGVEV</sequence>
<dbReference type="CDD" id="cd00405">
    <property type="entry name" value="PRAI"/>
    <property type="match status" value="1"/>
</dbReference>
<proteinExistence type="inferred from homology"/>
<dbReference type="SUPFAM" id="SSF51366">
    <property type="entry name" value="Ribulose-phoshate binding barrel"/>
    <property type="match status" value="1"/>
</dbReference>
<dbReference type="HAMAP" id="MF_00135">
    <property type="entry name" value="PRAI"/>
    <property type="match status" value="1"/>
</dbReference>
<evidence type="ECO:0000256" key="8">
    <source>
        <dbReference type="ARBA" id="ARBA00023141"/>
    </source>
</evidence>
<dbReference type="RefSeq" id="WP_012875193.1">
    <property type="nucleotide sequence ID" value="NC_013525.1"/>
</dbReference>
<dbReference type="Gene3D" id="3.20.20.70">
    <property type="entry name" value="Aldolase class I"/>
    <property type="match status" value="1"/>
</dbReference>
<evidence type="ECO:0000256" key="10">
    <source>
        <dbReference type="HAMAP-Rule" id="MF_00135"/>
    </source>
</evidence>
<dbReference type="EMBL" id="CP001825">
    <property type="protein sequence ID" value="ACZ42158.1"/>
    <property type="molecule type" value="Genomic_DNA"/>
</dbReference>
<evidence type="ECO:0000256" key="5">
    <source>
        <dbReference type="ARBA" id="ARBA00022272"/>
    </source>
</evidence>
<dbReference type="FunFam" id="3.20.20.70:FF:000075">
    <property type="entry name" value="Tryptophan biosynthesis protein TRP1"/>
    <property type="match status" value="1"/>
</dbReference>
<dbReference type="HOGENOM" id="CLU_076364_2_0_0"/>
<keyword evidence="6 10" id="KW-0028">Amino-acid biosynthesis</keyword>
<dbReference type="GO" id="GO:0004640">
    <property type="term" value="F:phosphoribosylanthranilate isomerase activity"/>
    <property type="evidence" value="ECO:0007669"/>
    <property type="project" value="UniProtKB-UniRule"/>
</dbReference>
<dbReference type="InterPro" id="IPR044643">
    <property type="entry name" value="TrpF_fam"/>
</dbReference>
<feature type="domain" description="N-(5'phosphoribosyl) anthranilate isomerase (PRAI)" evidence="11">
    <location>
        <begin position="6"/>
        <end position="201"/>
    </location>
</feature>
<evidence type="ECO:0000256" key="9">
    <source>
        <dbReference type="ARBA" id="ARBA00023235"/>
    </source>
</evidence>